<evidence type="ECO:0000313" key="2">
    <source>
        <dbReference type="Proteomes" id="UP001152747"/>
    </source>
</evidence>
<dbReference type="OrthoDB" id="5872499at2759"/>
<dbReference type="EMBL" id="CANHGI010000005">
    <property type="protein sequence ID" value="CAI5451378.1"/>
    <property type="molecule type" value="Genomic_DNA"/>
</dbReference>
<gene>
    <name evidence="1" type="ORF">CAMP_LOCUS14015</name>
</gene>
<reference evidence="1" key="1">
    <citation type="submission" date="2022-11" db="EMBL/GenBank/DDBJ databases">
        <authorList>
            <person name="Kikuchi T."/>
        </authorList>
    </citation>
    <scope>NUCLEOTIDE SEQUENCE</scope>
    <source>
        <strain evidence="1">PS1010</strain>
    </source>
</reference>
<evidence type="ECO:0000313" key="1">
    <source>
        <dbReference type="EMBL" id="CAI5451378.1"/>
    </source>
</evidence>
<dbReference type="GO" id="GO:0008080">
    <property type="term" value="F:N-acetyltransferase activity"/>
    <property type="evidence" value="ECO:0007669"/>
    <property type="project" value="TreeGrafter"/>
</dbReference>
<protein>
    <submittedName>
        <fullName evidence="1">Uncharacterized protein</fullName>
    </submittedName>
</protein>
<dbReference type="Gene3D" id="3.40.630.30">
    <property type="match status" value="1"/>
</dbReference>
<accession>A0A9P1IXT3</accession>
<dbReference type="PANTHER" id="PTHR20905:SF30">
    <property type="entry name" value="N-ACETYLTRANSFERASE DOMAIN-CONTAINING PROTEIN"/>
    <property type="match status" value="1"/>
</dbReference>
<dbReference type="PANTHER" id="PTHR20905">
    <property type="entry name" value="N-ACETYLTRANSFERASE-RELATED"/>
    <property type="match status" value="1"/>
</dbReference>
<organism evidence="1 2">
    <name type="scientific">Caenorhabditis angaria</name>
    <dbReference type="NCBI Taxonomy" id="860376"/>
    <lineage>
        <taxon>Eukaryota</taxon>
        <taxon>Metazoa</taxon>
        <taxon>Ecdysozoa</taxon>
        <taxon>Nematoda</taxon>
        <taxon>Chromadorea</taxon>
        <taxon>Rhabditida</taxon>
        <taxon>Rhabditina</taxon>
        <taxon>Rhabditomorpha</taxon>
        <taxon>Rhabditoidea</taxon>
        <taxon>Rhabditidae</taxon>
        <taxon>Peloderinae</taxon>
        <taxon>Caenorhabditis</taxon>
    </lineage>
</organism>
<comment type="caution">
    <text evidence="1">The sequence shown here is derived from an EMBL/GenBank/DDBJ whole genome shotgun (WGS) entry which is preliminary data.</text>
</comment>
<dbReference type="Proteomes" id="UP001152747">
    <property type="component" value="Unassembled WGS sequence"/>
</dbReference>
<keyword evidence="2" id="KW-1185">Reference proteome</keyword>
<proteinExistence type="predicted"/>
<name>A0A9P1IXT3_9PELO</name>
<dbReference type="AlphaFoldDB" id="A0A9P1IXT3"/>
<sequence length="244" mass="27369">MLFPGQVLKCLSGHTLYANQCTSTSYCVTIRSKSGQIQRSCDGNNLAQISLCSIYAMHGYPKNVYTEYSSQPVNMGGPIQSSQISNKNSRHSRSKIGSTMCFDGGDLGEVCCCNTDYSMSNYILEQLNESHAAEISEFLNSSFLVEEPLNRAAKMPEHCFKPFVEKLISRTLNIPFTFVYRSKEDNKIVACSMSSIWRSTDVHDESDFTFENENKSIEAIGNILSKLHDSLFVLRPDLKNVLHL</sequence>